<feature type="compositionally biased region" description="Polar residues" evidence="2">
    <location>
        <begin position="170"/>
        <end position="187"/>
    </location>
</feature>
<sequence>MPHFTAIALDRLIDSGASKSADKSGHGSMTVPRHPLSPKSGSSPKLGRRNSTNSTQRNSMASTQRRVPRPQMTPALYATPETTPLPDSPSSFPPSPYIINHKRRGPRLGKNPPEADASSCEKSTGKAETSLGARETSSLVVAHAEAVPVSPLSSPVKDSHAIGAYERHSGSTSNGEAVKSNLGQNEKFNGGSIGENNYAMPVTLTPSKEGDSEDFYDPQDTMSYTSSTDVDDSGTPDRASKMASAGGEFYDAWEELSSDSGPQSSLRALEEELREIRLSLLMEIEKRKQAEEALRNMRNLWQRMREQLSLVGLTLRADPTVETEQLDADPVEELSQQVHLARFVSEAIGRGIAKSEAETVMEAQLEAKNFEIARLWDRLHYYEAVNHEMSQRNQEAVETARRRRQIRKRKQRWVWGSIAATITIGAAALSWSYLQSGKGSSSHHAQVQAPERSDEANR</sequence>
<keyword evidence="3" id="KW-1133">Transmembrane helix</keyword>
<dbReference type="Proteomes" id="UP000197138">
    <property type="component" value="Unassembled WGS sequence"/>
</dbReference>
<organism evidence="4 6">
    <name type="scientific">Punica granatum</name>
    <name type="common">Pomegranate</name>
    <dbReference type="NCBI Taxonomy" id="22663"/>
    <lineage>
        <taxon>Eukaryota</taxon>
        <taxon>Viridiplantae</taxon>
        <taxon>Streptophyta</taxon>
        <taxon>Embryophyta</taxon>
        <taxon>Tracheophyta</taxon>
        <taxon>Spermatophyta</taxon>
        <taxon>Magnoliopsida</taxon>
        <taxon>eudicotyledons</taxon>
        <taxon>Gunneridae</taxon>
        <taxon>Pentapetalae</taxon>
        <taxon>rosids</taxon>
        <taxon>malvids</taxon>
        <taxon>Myrtales</taxon>
        <taxon>Lythraceae</taxon>
        <taxon>Punica</taxon>
    </lineage>
</organism>
<evidence type="ECO:0000313" key="5">
    <source>
        <dbReference type="EMBL" id="PKI70788.1"/>
    </source>
</evidence>
<gene>
    <name evidence="4" type="ORF">CDL15_Pgr005214</name>
    <name evidence="5" type="ORF">CRG98_008818</name>
</gene>
<dbReference type="AlphaFoldDB" id="A0A218WP77"/>
<reference evidence="5 7" key="3">
    <citation type="submission" date="2017-11" db="EMBL/GenBank/DDBJ databases">
        <title>De-novo sequencing of pomegranate (Punica granatum L.) genome.</title>
        <authorList>
            <person name="Akparov Z."/>
            <person name="Amiraslanov A."/>
            <person name="Hajiyeva S."/>
            <person name="Abbasov M."/>
            <person name="Kaur K."/>
            <person name="Hamwieh A."/>
            <person name="Solovyev V."/>
            <person name="Salamov A."/>
            <person name="Braich B."/>
            <person name="Kosarev P."/>
            <person name="Mahmoud A."/>
            <person name="Hajiyev E."/>
            <person name="Babayeva S."/>
            <person name="Izzatullayeva V."/>
            <person name="Mammadov A."/>
            <person name="Mammadov A."/>
            <person name="Sharifova S."/>
            <person name="Ojaghi J."/>
            <person name="Eynullazada K."/>
            <person name="Bayramov B."/>
            <person name="Abdulazimova A."/>
            <person name="Shahmuradov I."/>
        </authorList>
    </citation>
    <scope>NUCLEOTIDE SEQUENCE [LARGE SCALE GENOMIC DNA]</scope>
    <source>
        <strain evidence="5">AG2017</strain>
        <strain evidence="7">cv. AG2017</strain>
        <tissue evidence="5">Leaf</tissue>
    </source>
</reference>
<name>A0A218WP77_PUNGR</name>
<evidence type="ECO:0000256" key="1">
    <source>
        <dbReference type="SAM" id="Coils"/>
    </source>
</evidence>
<feature type="region of interest" description="Disordered" evidence="2">
    <location>
        <begin position="1"/>
        <end position="134"/>
    </location>
</feature>
<keyword evidence="7" id="KW-1185">Reference proteome</keyword>
<keyword evidence="3" id="KW-0472">Membrane</keyword>
<dbReference type="EMBL" id="MTKT01003711">
    <property type="protein sequence ID" value="OWM74634.1"/>
    <property type="molecule type" value="Genomic_DNA"/>
</dbReference>
<evidence type="ECO:0000256" key="2">
    <source>
        <dbReference type="SAM" id="MobiDB-lite"/>
    </source>
</evidence>
<accession>A0A218WP77</accession>
<dbReference type="EMBL" id="PGOL01000429">
    <property type="protein sequence ID" value="PKI70788.1"/>
    <property type="molecule type" value="Genomic_DNA"/>
</dbReference>
<keyword evidence="1" id="KW-0175">Coiled coil</keyword>
<evidence type="ECO:0000313" key="6">
    <source>
        <dbReference type="Proteomes" id="UP000197138"/>
    </source>
</evidence>
<feature type="region of interest" description="Disordered" evidence="2">
    <location>
        <begin position="436"/>
        <end position="458"/>
    </location>
</feature>
<dbReference type="STRING" id="22663.A0A218WP77"/>
<dbReference type="GeneID" id="116211627"/>
<proteinExistence type="predicted"/>
<reference evidence="4" key="2">
    <citation type="submission" date="2017-06" db="EMBL/GenBank/DDBJ databases">
        <title>The pomegranate genome and the genomics of punicalagin biosynthesis.</title>
        <authorList>
            <person name="Xu C."/>
        </authorList>
    </citation>
    <scope>NUCLEOTIDE SEQUENCE [LARGE SCALE GENOMIC DNA]</scope>
    <source>
        <tissue evidence="4">Fresh leaf</tissue>
    </source>
</reference>
<evidence type="ECO:0000256" key="3">
    <source>
        <dbReference type="SAM" id="Phobius"/>
    </source>
</evidence>
<feature type="transmembrane region" description="Helical" evidence="3">
    <location>
        <begin position="413"/>
        <end position="434"/>
    </location>
</feature>
<protein>
    <submittedName>
        <fullName evidence="4">Uncharacterized protein</fullName>
    </submittedName>
</protein>
<feature type="coiled-coil region" evidence="1">
    <location>
        <begin position="266"/>
        <end position="307"/>
    </location>
</feature>
<dbReference type="PANTHER" id="PTHR35490:SF2">
    <property type="entry name" value="BACTERIOPHAGE N4 ADSORPTION B PROTEIN"/>
    <property type="match status" value="1"/>
</dbReference>
<evidence type="ECO:0000313" key="4">
    <source>
        <dbReference type="EMBL" id="OWM74634.1"/>
    </source>
</evidence>
<feature type="compositionally biased region" description="Polar residues" evidence="2">
    <location>
        <begin position="49"/>
        <end position="65"/>
    </location>
</feature>
<dbReference type="Proteomes" id="UP000233551">
    <property type="component" value="Unassembled WGS sequence"/>
</dbReference>
<dbReference type="OrthoDB" id="1923043at2759"/>
<comment type="caution">
    <text evidence="4">The sequence shown here is derived from an EMBL/GenBank/DDBJ whole genome shotgun (WGS) entry which is preliminary data.</text>
</comment>
<keyword evidence="3" id="KW-0812">Transmembrane</keyword>
<feature type="region of interest" description="Disordered" evidence="2">
    <location>
        <begin position="166"/>
        <end position="243"/>
    </location>
</feature>
<evidence type="ECO:0000313" key="7">
    <source>
        <dbReference type="Proteomes" id="UP000233551"/>
    </source>
</evidence>
<dbReference type="PANTHER" id="PTHR35490">
    <property type="entry name" value="BACTERIOPHAGE N4 ADSORPTION B PROTEIN"/>
    <property type="match status" value="1"/>
</dbReference>
<feature type="compositionally biased region" description="Polar residues" evidence="2">
    <location>
        <begin position="436"/>
        <end position="445"/>
    </location>
</feature>
<reference evidence="6" key="1">
    <citation type="journal article" date="2017" name="Plant J.">
        <title>The pomegranate (Punica granatum L.) genome and the genomics of punicalagin biosynthesis.</title>
        <authorList>
            <person name="Qin G."/>
            <person name="Xu C."/>
            <person name="Ming R."/>
            <person name="Tang H."/>
            <person name="Guyot R."/>
            <person name="Kramer E.M."/>
            <person name="Hu Y."/>
            <person name="Yi X."/>
            <person name="Qi Y."/>
            <person name="Xu X."/>
            <person name="Gao Z."/>
            <person name="Pan H."/>
            <person name="Jian J."/>
            <person name="Tian Y."/>
            <person name="Yue Z."/>
            <person name="Xu Y."/>
        </authorList>
    </citation>
    <scope>NUCLEOTIDE SEQUENCE [LARGE SCALE GENOMIC DNA]</scope>
    <source>
        <strain evidence="6">cv. Dabenzi</strain>
    </source>
</reference>